<name>A0A5Q0HAQ5_SACSY</name>
<keyword evidence="3" id="KW-1185">Reference proteome</keyword>
<organism evidence="2 3">
    <name type="scientific">Saccharothrix syringae</name>
    <name type="common">Nocardiopsis syringae</name>
    <dbReference type="NCBI Taxonomy" id="103733"/>
    <lineage>
        <taxon>Bacteria</taxon>
        <taxon>Bacillati</taxon>
        <taxon>Actinomycetota</taxon>
        <taxon>Actinomycetes</taxon>
        <taxon>Pseudonocardiales</taxon>
        <taxon>Pseudonocardiaceae</taxon>
        <taxon>Saccharothrix</taxon>
    </lineage>
</organism>
<evidence type="ECO:0000313" key="2">
    <source>
        <dbReference type="EMBL" id="QFZ23326.1"/>
    </source>
</evidence>
<gene>
    <name evidence="2" type="ORF">EKG83_43085</name>
</gene>
<dbReference type="EMBL" id="CP034550">
    <property type="protein sequence ID" value="QFZ23326.1"/>
    <property type="molecule type" value="Genomic_DNA"/>
</dbReference>
<dbReference type="Proteomes" id="UP000325787">
    <property type="component" value="Chromosome"/>
</dbReference>
<sequence length="194" mass="18924">METRTSGRLLLVGVVVAVVAIAVAVVAAVSAGRPTGDDLVGGAPAGEAPAGPTASDPAAADPGPADAAPVPEYLPAGYRESYAGPSSGSAYPGPAGVVRVFTKPGGDDPVALVVRVVAGGGAIASEGGAPEPARVRGTDGELIGTRNGGMALTWVEGGTRYAVSFEPPANTVVDFAPRETADELGRVAGGLRLG</sequence>
<accession>A0A5Q0HAQ5</accession>
<feature type="compositionally biased region" description="Low complexity" evidence="1">
    <location>
        <begin position="41"/>
        <end position="71"/>
    </location>
</feature>
<dbReference type="RefSeq" id="WP_153278787.1">
    <property type="nucleotide sequence ID" value="NZ_CP034550.1"/>
</dbReference>
<evidence type="ECO:0000313" key="3">
    <source>
        <dbReference type="Proteomes" id="UP000325787"/>
    </source>
</evidence>
<evidence type="ECO:0000256" key="1">
    <source>
        <dbReference type="SAM" id="MobiDB-lite"/>
    </source>
</evidence>
<proteinExistence type="predicted"/>
<reference evidence="3" key="1">
    <citation type="journal article" date="2021" name="Curr. Microbiol.">
        <title>Complete genome of nocamycin-producing strain Saccharothrix syringae NRRL B-16468 reveals the biosynthetic potential for secondary metabolites.</title>
        <authorList>
            <person name="Mo X."/>
            <person name="Yang S."/>
        </authorList>
    </citation>
    <scope>NUCLEOTIDE SEQUENCE [LARGE SCALE GENOMIC DNA]</scope>
    <source>
        <strain evidence="3">ATCC 51364 / DSM 43886 / JCM 6844 / KCTC 9398 / NBRC 14523 / NRRL B-16468 / INA 2240</strain>
    </source>
</reference>
<protein>
    <submittedName>
        <fullName evidence="2">Uncharacterized protein</fullName>
    </submittedName>
</protein>
<feature type="region of interest" description="Disordered" evidence="1">
    <location>
        <begin position="40"/>
        <end position="71"/>
    </location>
</feature>
<dbReference type="KEGG" id="ssyi:EKG83_43085"/>
<dbReference type="AlphaFoldDB" id="A0A5Q0HAQ5"/>